<dbReference type="NCBIfam" id="TIGR04183">
    <property type="entry name" value="Por_Secre_tail"/>
    <property type="match status" value="1"/>
</dbReference>
<feature type="region of interest" description="Disordered" evidence="1">
    <location>
        <begin position="14"/>
        <end position="35"/>
    </location>
</feature>
<sequence>MSWLLAAPAWAGTPPAAAGPGTHQGPAVEAGPAAGATPSLAQALNPDGTLRAGASGSFDARQYQMQTAPDGRPVFRPSGTMGIGDHRWAGNFGLQGANQSVAVVLCVGTSIYIAGSFTAVGDVAASNIAKWNGTAWSVLGSGPVNGTDARVYALAASPSGEVYVGGGFSRAGGLTVRQVAKWSGTAWSVLGTATDNGVYGEVTALAVSGSGDVYVGGLFGQTSGNVMANNIARWNGSAWSTLGTGSTNGVDDQVYALALTGSGQLYVGGRFQQAGGTAAKRVAQWNGSAWSTLGPGIGNTTNNVVYALAVSGSGEVYAGGDFGLAGGMAASSIARWNGTAWNSLGAGLGTGTNRTVVSLAFSGSGELYVGENYTPPGGGSVSQISRWNGTAWAVLGTGNAGSINNPAKALAFSGSGELFAGGDFTLAGGLRVNRIARWNGSAWSPMDTSGGNGVNGGVFAVAVAPTGEVYAGGRFTQAGALATNNIAKWNGTAWSSLGTGITWSTGFNNGVYALVVAPGGELYASGAFTHAGGVVVNNIAKWDGSNWSALGTGLVLANNTAPAVKALALTGTGELYAGGDFIQAGSQLANHVAKWNGTAWSTLGTGATNGVNREVRALAVTSLGELYVGGFFDQAGGQPARCIAKWNGTAWSTLGVAPNDGTNQPVCALAVSGSGDLYVGGYFNQVAGQFFPSVVAARSIAKWNGTTWSALGSASAQGTDGSVLCLAVSASGELYVGGTMTQAGGVPASNIAKWNGTAWSNLGTGLNGGVIALCVGPNNKVCVGGLFGGVGDGSKVSNNFAIWDPAAVSATAPALNAQVLLYPNPASKTVFVELPAMFSRAAYTAELVDALGHVVRTQALRVGLLSQQVSLQGLAAGVYSLRIATAQGTVSKKFVVE</sequence>
<evidence type="ECO:0000256" key="1">
    <source>
        <dbReference type="SAM" id="MobiDB-lite"/>
    </source>
</evidence>
<evidence type="ECO:0000259" key="2">
    <source>
        <dbReference type="Pfam" id="PF18962"/>
    </source>
</evidence>
<keyword evidence="4" id="KW-1185">Reference proteome</keyword>
<evidence type="ECO:0000313" key="3">
    <source>
        <dbReference type="EMBL" id="GAA4347170.1"/>
    </source>
</evidence>
<accession>A0ABP8HXX2</accession>
<comment type="caution">
    <text evidence="3">The sequence shown here is derived from an EMBL/GenBank/DDBJ whole genome shotgun (WGS) entry which is preliminary data.</text>
</comment>
<dbReference type="Pfam" id="PF18962">
    <property type="entry name" value="Por_Secre_tail"/>
    <property type="match status" value="1"/>
</dbReference>
<dbReference type="Proteomes" id="UP001501153">
    <property type="component" value="Unassembled WGS sequence"/>
</dbReference>
<name>A0ABP8HXX2_9BACT</name>
<protein>
    <recommendedName>
        <fullName evidence="2">Secretion system C-terminal sorting domain-containing protein</fullName>
    </recommendedName>
</protein>
<organism evidence="3 4">
    <name type="scientific">Hymenobacter saemangeumensis</name>
    <dbReference type="NCBI Taxonomy" id="1084522"/>
    <lineage>
        <taxon>Bacteria</taxon>
        <taxon>Pseudomonadati</taxon>
        <taxon>Bacteroidota</taxon>
        <taxon>Cytophagia</taxon>
        <taxon>Cytophagales</taxon>
        <taxon>Hymenobacteraceae</taxon>
        <taxon>Hymenobacter</taxon>
    </lineage>
</organism>
<dbReference type="SUPFAM" id="SSF63829">
    <property type="entry name" value="Calcium-dependent phosphotriesterase"/>
    <property type="match status" value="2"/>
</dbReference>
<proteinExistence type="predicted"/>
<reference evidence="4" key="1">
    <citation type="journal article" date="2019" name="Int. J. Syst. Evol. Microbiol.">
        <title>The Global Catalogue of Microorganisms (GCM) 10K type strain sequencing project: providing services to taxonomists for standard genome sequencing and annotation.</title>
        <authorList>
            <consortium name="The Broad Institute Genomics Platform"/>
            <consortium name="The Broad Institute Genome Sequencing Center for Infectious Disease"/>
            <person name="Wu L."/>
            <person name="Ma J."/>
        </authorList>
    </citation>
    <scope>NUCLEOTIDE SEQUENCE [LARGE SCALE GENOMIC DNA]</scope>
    <source>
        <strain evidence="4">JCM 17923</strain>
    </source>
</reference>
<feature type="domain" description="Secretion system C-terminal sorting" evidence="2">
    <location>
        <begin position="821"/>
        <end position="896"/>
    </location>
</feature>
<dbReference type="InterPro" id="IPR026444">
    <property type="entry name" value="Secre_tail"/>
</dbReference>
<dbReference type="EMBL" id="BAABGZ010000006">
    <property type="protein sequence ID" value="GAA4347170.1"/>
    <property type="molecule type" value="Genomic_DNA"/>
</dbReference>
<gene>
    <name evidence="3" type="ORF">GCM10023185_02050</name>
</gene>
<evidence type="ECO:0000313" key="4">
    <source>
        <dbReference type="Proteomes" id="UP001501153"/>
    </source>
</evidence>